<sequence>MALRTDQGALRPLDVACQAWLCEDLQVADRAEVLVLDDAVHIELNANLGKLGPLYLSVPRAAIVEVARIVAAEEVRDERL</sequence>
<comment type="caution">
    <text evidence="1">The sequence shown here is derived from an EMBL/GenBank/DDBJ whole genome shotgun (WGS) entry which is preliminary data.</text>
</comment>
<evidence type="ECO:0000313" key="2">
    <source>
        <dbReference type="Proteomes" id="UP001500839"/>
    </source>
</evidence>
<evidence type="ECO:0000313" key="1">
    <source>
        <dbReference type="EMBL" id="GAA4809379.1"/>
    </source>
</evidence>
<evidence type="ECO:0008006" key="3">
    <source>
        <dbReference type="Google" id="ProtNLM"/>
    </source>
</evidence>
<dbReference type="EMBL" id="BAABKQ010000001">
    <property type="protein sequence ID" value="GAA4809379.1"/>
    <property type="molecule type" value="Genomic_DNA"/>
</dbReference>
<dbReference type="RefSeq" id="WP_200170780.1">
    <property type="nucleotide sequence ID" value="NZ_BAABKQ010000001.1"/>
</dbReference>
<protein>
    <recommendedName>
        <fullName evidence="3">DUF2007 domain-containing protein</fullName>
    </recommendedName>
</protein>
<reference evidence="2" key="1">
    <citation type="journal article" date="2019" name="Int. J. Syst. Evol. Microbiol.">
        <title>The Global Catalogue of Microorganisms (GCM) 10K type strain sequencing project: providing services to taxonomists for standard genome sequencing and annotation.</title>
        <authorList>
            <consortium name="The Broad Institute Genomics Platform"/>
            <consortium name="The Broad Institute Genome Sequencing Center for Infectious Disease"/>
            <person name="Wu L."/>
            <person name="Ma J."/>
        </authorList>
    </citation>
    <scope>NUCLEOTIDE SEQUENCE [LARGE SCALE GENOMIC DNA]</scope>
    <source>
        <strain evidence="2">JCM 18542</strain>
    </source>
</reference>
<gene>
    <name evidence="1" type="ORF">GCM10023353_11660</name>
</gene>
<name>A0ABP9CI83_9ACTN</name>
<organism evidence="1 2">
    <name type="scientific">Tomitella cavernea</name>
    <dbReference type="NCBI Taxonomy" id="1387982"/>
    <lineage>
        <taxon>Bacteria</taxon>
        <taxon>Bacillati</taxon>
        <taxon>Actinomycetota</taxon>
        <taxon>Actinomycetes</taxon>
        <taxon>Mycobacteriales</taxon>
        <taxon>Tomitella</taxon>
    </lineage>
</organism>
<dbReference type="Proteomes" id="UP001500839">
    <property type="component" value="Unassembled WGS sequence"/>
</dbReference>
<keyword evidence="2" id="KW-1185">Reference proteome</keyword>
<proteinExistence type="predicted"/>
<accession>A0ABP9CI83</accession>